<comment type="similarity">
    <text evidence="1">Belongs to the phosducin family.</text>
</comment>
<gene>
    <name evidence="4" type="ORF">HMPREF1544_11005</name>
</gene>
<protein>
    <recommendedName>
        <fullName evidence="3">Phosducin domain-containing protein</fullName>
    </recommendedName>
</protein>
<dbReference type="Proteomes" id="UP000014254">
    <property type="component" value="Unassembled WGS sequence"/>
</dbReference>
<evidence type="ECO:0000259" key="3">
    <source>
        <dbReference type="Pfam" id="PF02114"/>
    </source>
</evidence>
<sequence length="284" mass="32669">MEDALWAQLQNTSLEENDDKHRIEPESESESEQDDHDESLVNSIPHEERQSGPHTGPKGVRADHDYQQQIQLALKNKARADYNARMLAKAPTTTTYLQDAKEQELLILQQQQQKDELDDDDLKFYREKRLNQLKRLKQGNHSIRQQQKLFGTYTTIDADDYANEIDDEWKTIPVIIHIFDDSLPKCKELDTILFDLAQKYRLAKFIRVSANDLEFDLVGSPAILAYTSGVLIANLVRIIDVAGSRFDIDTIEDILLRHGALSENDLYDIPSIGSDEEEQEQDDE</sequence>
<dbReference type="CDD" id="cd02957">
    <property type="entry name" value="Phd_like"/>
    <property type="match status" value="1"/>
</dbReference>
<evidence type="ECO:0000313" key="4">
    <source>
        <dbReference type="EMBL" id="EPB82241.1"/>
    </source>
</evidence>
<feature type="region of interest" description="Disordered" evidence="2">
    <location>
        <begin position="1"/>
        <end position="61"/>
    </location>
</feature>
<evidence type="ECO:0000313" key="5">
    <source>
        <dbReference type="Proteomes" id="UP000014254"/>
    </source>
</evidence>
<dbReference type="InterPro" id="IPR051499">
    <property type="entry name" value="Phosducin-like_reg"/>
</dbReference>
<feature type="domain" description="Phosducin" evidence="3">
    <location>
        <begin position="53"/>
        <end position="272"/>
    </location>
</feature>
<dbReference type="PANTHER" id="PTHR46052">
    <property type="entry name" value="PHOSDUCIN-LIKE PROTEIN"/>
    <property type="match status" value="1"/>
</dbReference>
<dbReference type="InterPro" id="IPR036249">
    <property type="entry name" value="Thioredoxin-like_sf"/>
</dbReference>
<dbReference type="Gene3D" id="3.40.30.10">
    <property type="entry name" value="Glutaredoxin"/>
    <property type="match status" value="1"/>
</dbReference>
<evidence type="ECO:0000256" key="1">
    <source>
        <dbReference type="ARBA" id="ARBA00009686"/>
    </source>
</evidence>
<dbReference type="EMBL" id="KE124123">
    <property type="protein sequence ID" value="EPB82241.1"/>
    <property type="molecule type" value="Genomic_DNA"/>
</dbReference>
<dbReference type="PANTHER" id="PTHR46052:SF1">
    <property type="entry name" value="PHOSDUCIN-LIKE PROTEIN"/>
    <property type="match status" value="1"/>
</dbReference>
<reference evidence="5" key="1">
    <citation type="submission" date="2013-05" db="EMBL/GenBank/DDBJ databases">
        <title>The Genome sequence of Mucor circinelloides f. circinelloides 1006PhL.</title>
        <authorList>
            <consortium name="The Broad Institute Genomics Platform"/>
            <person name="Cuomo C."/>
            <person name="Earl A."/>
            <person name="Findley K."/>
            <person name="Lee S.C."/>
            <person name="Walker B."/>
            <person name="Young S."/>
            <person name="Zeng Q."/>
            <person name="Gargeya S."/>
            <person name="Fitzgerald M."/>
            <person name="Haas B."/>
            <person name="Abouelleil A."/>
            <person name="Allen A.W."/>
            <person name="Alvarado L."/>
            <person name="Arachchi H.M."/>
            <person name="Berlin A.M."/>
            <person name="Chapman S.B."/>
            <person name="Gainer-Dewar J."/>
            <person name="Goldberg J."/>
            <person name="Griggs A."/>
            <person name="Gujja S."/>
            <person name="Hansen M."/>
            <person name="Howarth C."/>
            <person name="Imamovic A."/>
            <person name="Ireland A."/>
            <person name="Larimer J."/>
            <person name="McCowan C."/>
            <person name="Murphy C."/>
            <person name="Pearson M."/>
            <person name="Poon T.W."/>
            <person name="Priest M."/>
            <person name="Roberts A."/>
            <person name="Saif S."/>
            <person name="Shea T."/>
            <person name="Sisk P."/>
            <person name="Sykes S."/>
            <person name="Wortman J."/>
            <person name="Nusbaum C."/>
            <person name="Birren B."/>
        </authorList>
    </citation>
    <scope>NUCLEOTIDE SEQUENCE [LARGE SCALE GENOMIC DNA]</scope>
    <source>
        <strain evidence="5">1006PhL</strain>
    </source>
</reference>
<accession>S2IWZ1</accession>
<dbReference type="VEuPathDB" id="FungiDB:HMPREF1544_11005"/>
<name>S2IWZ1_MUCC1</name>
<dbReference type="InParanoid" id="S2IWZ1"/>
<dbReference type="InterPro" id="IPR024253">
    <property type="entry name" value="Phosducin_thioredoxin-like_dom"/>
</dbReference>
<dbReference type="Pfam" id="PF02114">
    <property type="entry name" value="Phosducin"/>
    <property type="match status" value="1"/>
</dbReference>
<dbReference type="SUPFAM" id="SSF52833">
    <property type="entry name" value="Thioredoxin-like"/>
    <property type="match status" value="1"/>
</dbReference>
<evidence type="ECO:0000256" key="2">
    <source>
        <dbReference type="SAM" id="MobiDB-lite"/>
    </source>
</evidence>
<proteinExistence type="inferred from homology"/>
<organism evidence="4 5">
    <name type="scientific">Mucor circinelloides f. circinelloides (strain 1006PhL)</name>
    <name type="common">Mucormycosis agent</name>
    <name type="synonym">Calyptromyces circinelloides</name>
    <dbReference type="NCBI Taxonomy" id="1220926"/>
    <lineage>
        <taxon>Eukaryota</taxon>
        <taxon>Fungi</taxon>
        <taxon>Fungi incertae sedis</taxon>
        <taxon>Mucoromycota</taxon>
        <taxon>Mucoromycotina</taxon>
        <taxon>Mucoromycetes</taxon>
        <taxon>Mucorales</taxon>
        <taxon>Mucorineae</taxon>
        <taxon>Mucoraceae</taxon>
        <taxon>Mucor</taxon>
    </lineage>
</organism>
<keyword evidence="5" id="KW-1185">Reference proteome</keyword>
<dbReference type="eggNOG" id="KOG3171">
    <property type="taxonomic scope" value="Eukaryota"/>
</dbReference>
<dbReference type="OrthoDB" id="70588at2759"/>
<dbReference type="OMA" id="GIIEMMP"/>
<dbReference type="AlphaFoldDB" id="S2IWZ1"/>
<feature type="compositionally biased region" description="Acidic residues" evidence="2">
    <location>
        <begin position="26"/>
        <end position="37"/>
    </location>
</feature>
<dbReference type="STRING" id="1220926.S2IWZ1"/>